<dbReference type="InterPro" id="IPR035246">
    <property type="entry name" value="Spermidine_synt_N"/>
</dbReference>
<evidence type="ECO:0000256" key="3">
    <source>
        <dbReference type="PROSITE-ProRule" id="PRU00354"/>
    </source>
</evidence>
<evidence type="ECO:0000313" key="5">
    <source>
        <dbReference type="EMBL" id="EOY20671.1"/>
    </source>
</evidence>
<feature type="domain" description="PABS" evidence="4">
    <location>
        <begin position="127"/>
        <end position="374"/>
    </location>
</feature>
<dbReference type="AlphaFoldDB" id="A0A061FU29"/>
<dbReference type="SUPFAM" id="SSF53335">
    <property type="entry name" value="S-adenosyl-L-methionine-dependent methyltransferases"/>
    <property type="match status" value="1"/>
</dbReference>
<keyword evidence="6" id="KW-1185">Reference proteome</keyword>
<sequence length="426" mass="46492">MEGFNVGTDNGFGLAEESTNSHMKEPAADGFVSEHETMQSSAAAADLEMHYEIIPGSSGQVPGRHANVLREWPDNGFGLAEESTNSHEKELAADGFASEHETIQSSAAADDLEMHYEIIPGASGQLPGWYANVLREWPGEAKLYKIEKTLFHGKSEYQELFVFQSSNHGKIAILDGSLQLTERDEFAYQEMLTHLPLCSIPNPNKVLVIGGGDGGILRELSRHPTVEQIDICELDAMVIEVYKKFFPGVAVGYEDPRVNVHIGNGVEFIKSIPPGTYDAIILDAFQEMGPIAVELGDKRFLGSVATALRPGGVMSCPAEGPWQKDFNLAHTVANCRKVFKGSVNYAWTAIPAYPRHELCLQTQHGAIGFMLCSTEGPAVDFKHPINPLNPEYLGVAEGPPKFYNSEIHAAAFCLPSFTIKMIGSKI</sequence>
<dbReference type="PANTHER" id="PTHR11558:SF28">
    <property type="entry name" value="SPERMIDINE SYNTHASE 2-LIKE"/>
    <property type="match status" value="1"/>
</dbReference>
<evidence type="ECO:0000313" key="6">
    <source>
        <dbReference type="Proteomes" id="UP000026915"/>
    </source>
</evidence>
<dbReference type="Gene3D" id="2.30.140.10">
    <property type="entry name" value="Spermidine synthase, tetramerisation domain"/>
    <property type="match status" value="1"/>
</dbReference>
<keyword evidence="2 3" id="KW-0808">Transferase</keyword>
<dbReference type="GO" id="GO:0005829">
    <property type="term" value="C:cytosol"/>
    <property type="evidence" value="ECO:0000318"/>
    <property type="project" value="GO_Central"/>
</dbReference>
<comment type="similarity">
    <text evidence="1">Belongs to the spermidine/spermine synthase family.</text>
</comment>
<protein>
    <submittedName>
        <fullName evidence="5">Spermidine synthase 1</fullName>
    </submittedName>
</protein>
<dbReference type="Gene3D" id="3.40.50.150">
    <property type="entry name" value="Vaccinia Virus protein VP39"/>
    <property type="match status" value="1"/>
</dbReference>
<keyword evidence="3" id="KW-0620">Polyamine biosynthesis</keyword>
<dbReference type="EMBL" id="CM001881">
    <property type="protein sequence ID" value="EOY20671.1"/>
    <property type="molecule type" value="Genomic_DNA"/>
</dbReference>
<dbReference type="PANTHER" id="PTHR11558">
    <property type="entry name" value="SPERMIDINE/SPERMINE SYNTHASE"/>
    <property type="match status" value="1"/>
</dbReference>
<dbReference type="CDD" id="cd02440">
    <property type="entry name" value="AdoMet_MTases"/>
    <property type="match status" value="1"/>
</dbReference>
<dbReference type="Pfam" id="PF01564">
    <property type="entry name" value="Spermine_synth"/>
    <property type="match status" value="1"/>
</dbReference>
<dbReference type="InterPro" id="IPR001045">
    <property type="entry name" value="Spermi_synthase"/>
</dbReference>
<dbReference type="GO" id="GO:0008295">
    <property type="term" value="P:spermidine biosynthetic process"/>
    <property type="evidence" value="ECO:0000318"/>
    <property type="project" value="GO_Central"/>
</dbReference>
<name>A0A061FU29_THECC</name>
<dbReference type="InterPro" id="IPR037163">
    <property type="entry name" value="Spermidine_synt_N_sf"/>
</dbReference>
<dbReference type="GO" id="GO:0004766">
    <property type="term" value="F:spermidine synthase activity"/>
    <property type="evidence" value="ECO:0000318"/>
    <property type="project" value="GO_Central"/>
</dbReference>
<gene>
    <name evidence="5" type="ORF">TCM_012029</name>
</gene>
<accession>A0A061FU29</accession>
<dbReference type="InterPro" id="IPR030374">
    <property type="entry name" value="PABS"/>
</dbReference>
<dbReference type="InterPro" id="IPR029063">
    <property type="entry name" value="SAM-dependent_MTases_sf"/>
</dbReference>
<dbReference type="InterPro" id="IPR030373">
    <property type="entry name" value="PABS_CS"/>
</dbReference>
<dbReference type="InParanoid" id="A0A061FU29"/>
<dbReference type="OMA" id="LEMHYEI"/>
<dbReference type="Pfam" id="PF17284">
    <property type="entry name" value="Spermine_synt_N"/>
    <property type="match status" value="1"/>
</dbReference>
<dbReference type="PROSITE" id="PS01330">
    <property type="entry name" value="PABS_1"/>
    <property type="match status" value="1"/>
</dbReference>
<reference evidence="5 6" key="1">
    <citation type="journal article" date="2013" name="Genome Biol.">
        <title>The genome sequence of the most widely cultivated cacao type and its use to identify candidate genes regulating pod color.</title>
        <authorList>
            <person name="Motamayor J.C."/>
            <person name="Mockaitis K."/>
            <person name="Schmutz J."/>
            <person name="Haiminen N."/>
            <person name="Iii D.L."/>
            <person name="Cornejo O."/>
            <person name="Findley S.D."/>
            <person name="Zheng P."/>
            <person name="Utro F."/>
            <person name="Royaert S."/>
            <person name="Saski C."/>
            <person name="Jenkins J."/>
            <person name="Podicheti R."/>
            <person name="Zhao M."/>
            <person name="Scheffler B.E."/>
            <person name="Stack J.C."/>
            <person name="Feltus F.A."/>
            <person name="Mustiga G.M."/>
            <person name="Amores F."/>
            <person name="Phillips W."/>
            <person name="Marelli J.P."/>
            <person name="May G.D."/>
            <person name="Shapiro H."/>
            <person name="Ma J."/>
            <person name="Bustamante C.D."/>
            <person name="Schnell R.J."/>
            <person name="Main D."/>
            <person name="Gilbert D."/>
            <person name="Parida L."/>
            <person name="Kuhn D.N."/>
        </authorList>
    </citation>
    <scope>NUCLEOTIDE SEQUENCE [LARGE SCALE GENOMIC DNA]</scope>
    <source>
        <strain evidence="6">cv. Matina 1-6</strain>
    </source>
</reference>
<organism evidence="5 6">
    <name type="scientific">Theobroma cacao</name>
    <name type="common">Cacao</name>
    <name type="synonym">Cocoa</name>
    <dbReference type="NCBI Taxonomy" id="3641"/>
    <lineage>
        <taxon>Eukaryota</taxon>
        <taxon>Viridiplantae</taxon>
        <taxon>Streptophyta</taxon>
        <taxon>Embryophyta</taxon>
        <taxon>Tracheophyta</taxon>
        <taxon>Spermatophyta</taxon>
        <taxon>Magnoliopsida</taxon>
        <taxon>eudicotyledons</taxon>
        <taxon>Gunneridae</taxon>
        <taxon>Pentapetalae</taxon>
        <taxon>rosids</taxon>
        <taxon>malvids</taxon>
        <taxon>Malvales</taxon>
        <taxon>Malvaceae</taxon>
        <taxon>Byttnerioideae</taxon>
        <taxon>Theobroma</taxon>
    </lineage>
</organism>
<evidence type="ECO:0000259" key="4">
    <source>
        <dbReference type="PROSITE" id="PS51006"/>
    </source>
</evidence>
<dbReference type="PROSITE" id="PS51006">
    <property type="entry name" value="PABS_2"/>
    <property type="match status" value="1"/>
</dbReference>
<dbReference type="eggNOG" id="KOG1562">
    <property type="taxonomic scope" value="Eukaryota"/>
</dbReference>
<dbReference type="Gramene" id="EOY20671">
    <property type="protein sequence ID" value="EOY20671"/>
    <property type="gene ID" value="TCM_012029"/>
</dbReference>
<dbReference type="HOGENOM" id="CLU_048199_3_2_1"/>
<feature type="active site" description="Proton acceptor" evidence="3">
    <location>
        <position position="283"/>
    </location>
</feature>
<evidence type="ECO:0000256" key="2">
    <source>
        <dbReference type="ARBA" id="ARBA00022679"/>
    </source>
</evidence>
<dbReference type="Proteomes" id="UP000026915">
    <property type="component" value="Chromosome 3"/>
</dbReference>
<dbReference type="STRING" id="3641.A0A061FU29"/>
<proteinExistence type="inferred from homology"/>
<dbReference type="FunFam" id="3.40.50.150:FF:000013">
    <property type="entry name" value="Spermidine synthase"/>
    <property type="match status" value="1"/>
</dbReference>
<evidence type="ECO:0000256" key="1">
    <source>
        <dbReference type="ARBA" id="ARBA00007867"/>
    </source>
</evidence>
<dbReference type="HAMAP" id="MF_00198">
    <property type="entry name" value="Spermidine_synth"/>
    <property type="match status" value="1"/>
</dbReference>